<dbReference type="EMBL" id="JAPDGR010000334">
    <property type="protein sequence ID" value="KAJ2991396.1"/>
    <property type="molecule type" value="Genomic_DNA"/>
</dbReference>
<proteinExistence type="predicted"/>
<organism evidence="1 2">
    <name type="scientific">Xylaria curta</name>
    <dbReference type="NCBI Taxonomy" id="42375"/>
    <lineage>
        <taxon>Eukaryota</taxon>
        <taxon>Fungi</taxon>
        <taxon>Dikarya</taxon>
        <taxon>Ascomycota</taxon>
        <taxon>Pezizomycotina</taxon>
        <taxon>Sordariomycetes</taxon>
        <taxon>Xylariomycetidae</taxon>
        <taxon>Xylariales</taxon>
        <taxon>Xylariaceae</taxon>
        <taxon>Xylaria</taxon>
    </lineage>
</organism>
<reference evidence="1" key="1">
    <citation type="submission" date="2022-10" db="EMBL/GenBank/DDBJ databases">
        <title>Genome Sequence of Xylaria curta.</title>
        <authorList>
            <person name="Buettner E."/>
        </authorList>
    </citation>
    <scope>NUCLEOTIDE SEQUENCE</scope>
    <source>
        <strain evidence="1">Babe10</strain>
    </source>
</reference>
<dbReference type="Proteomes" id="UP001143856">
    <property type="component" value="Unassembled WGS sequence"/>
</dbReference>
<sequence>MSTTESDPEDAIAKEEITGTASPPGSSSMGVSQGTKRNAFAELMAPKPKKPSEPPSLASTRGAWTGAFRARDGLGVYTADPASFPSGRVIYHNESFVAINDLYPKSTVAHAATTALTAEPRHG</sequence>
<gene>
    <name evidence="1" type="ORF">NUW58_g2523</name>
</gene>
<evidence type="ECO:0000313" key="1">
    <source>
        <dbReference type="EMBL" id="KAJ2991396.1"/>
    </source>
</evidence>
<keyword evidence="2" id="KW-1185">Reference proteome</keyword>
<protein>
    <submittedName>
        <fullName evidence="1">Uncharacterized protein</fullName>
    </submittedName>
</protein>
<evidence type="ECO:0000313" key="2">
    <source>
        <dbReference type="Proteomes" id="UP001143856"/>
    </source>
</evidence>
<name>A0ACC1PF50_9PEZI</name>
<comment type="caution">
    <text evidence="1">The sequence shown here is derived from an EMBL/GenBank/DDBJ whole genome shotgun (WGS) entry which is preliminary data.</text>
</comment>
<accession>A0ACC1PF50</accession>